<dbReference type="Proteomes" id="UP001595377">
    <property type="component" value="Unassembled WGS sequence"/>
</dbReference>
<dbReference type="SUPFAM" id="SSF48498">
    <property type="entry name" value="Tetracyclin repressor-like, C-terminal domain"/>
    <property type="match status" value="1"/>
</dbReference>
<keyword evidence="9" id="KW-1185">Reference proteome</keyword>
<name>A0ABV7DGP1_9HYPH</name>
<feature type="domain" description="HTH tetR-type" evidence="7">
    <location>
        <begin position="17"/>
        <end position="77"/>
    </location>
</feature>
<keyword evidence="4" id="KW-0804">Transcription</keyword>
<protein>
    <submittedName>
        <fullName evidence="8">TetR family transcriptional regulator C-terminal domain-containing protein</fullName>
    </submittedName>
</protein>
<dbReference type="InterPro" id="IPR036271">
    <property type="entry name" value="Tet_transcr_reg_TetR-rel_C_sf"/>
</dbReference>
<comment type="caution">
    <text evidence="8">The sequence shown here is derived from an EMBL/GenBank/DDBJ whole genome shotgun (WGS) entry which is preliminary data.</text>
</comment>
<evidence type="ECO:0000256" key="2">
    <source>
        <dbReference type="ARBA" id="ARBA00023015"/>
    </source>
</evidence>
<organism evidence="8 9">
    <name type="scientific">Shinella pollutisoli</name>
    <dbReference type="NCBI Taxonomy" id="2250594"/>
    <lineage>
        <taxon>Bacteria</taxon>
        <taxon>Pseudomonadati</taxon>
        <taxon>Pseudomonadota</taxon>
        <taxon>Alphaproteobacteria</taxon>
        <taxon>Hyphomicrobiales</taxon>
        <taxon>Rhizobiaceae</taxon>
        <taxon>Shinella</taxon>
    </lineage>
</organism>
<dbReference type="InterPro" id="IPR039538">
    <property type="entry name" value="BetI_C"/>
</dbReference>
<dbReference type="PANTHER" id="PTHR30055:SF228">
    <property type="entry name" value="TRANSCRIPTIONAL REGULATOR-RELATED"/>
    <property type="match status" value="1"/>
</dbReference>
<accession>A0ABV7DGP1</accession>
<dbReference type="InterPro" id="IPR001647">
    <property type="entry name" value="HTH_TetR"/>
</dbReference>
<evidence type="ECO:0000256" key="4">
    <source>
        <dbReference type="ARBA" id="ARBA00023163"/>
    </source>
</evidence>
<dbReference type="Pfam" id="PF13977">
    <property type="entry name" value="TetR_C_6"/>
    <property type="match status" value="1"/>
</dbReference>
<dbReference type="RefSeq" id="WP_257318211.1">
    <property type="nucleotide sequence ID" value="NZ_JANFDG010000044.1"/>
</dbReference>
<dbReference type="Gene3D" id="1.10.357.10">
    <property type="entry name" value="Tetracycline Repressor, domain 2"/>
    <property type="match status" value="1"/>
</dbReference>
<keyword evidence="2" id="KW-0805">Transcription regulation</keyword>
<keyword evidence="3 5" id="KW-0238">DNA-binding</keyword>
<feature type="compositionally biased region" description="Polar residues" evidence="6">
    <location>
        <begin position="226"/>
        <end position="252"/>
    </location>
</feature>
<dbReference type="InterPro" id="IPR009057">
    <property type="entry name" value="Homeodomain-like_sf"/>
</dbReference>
<evidence type="ECO:0000313" key="9">
    <source>
        <dbReference type="Proteomes" id="UP001595377"/>
    </source>
</evidence>
<dbReference type="SUPFAM" id="SSF46689">
    <property type="entry name" value="Homeodomain-like"/>
    <property type="match status" value="1"/>
</dbReference>
<dbReference type="PANTHER" id="PTHR30055">
    <property type="entry name" value="HTH-TYPE TRANSCRIPTIONAL REGULATOR RUTR"/>
    <property type="match status" value="1"/>
</dbReference>
<feature type="DNA-binding region" description="H-T-H motif" evidence="5">
    <location>
        <begin position="40"/>
        <end position="59"/>
    </location>
</feature>
<dbReference type="PROSITE" id="PS50977">
    <property type="entry name" value="HTH_TETR_2"/>
    <property type="match status" value="1"/>
</dbReference>
<reference evidence="9" key="1">
    <citation type="journal article" date="2019" name="Int. J. Syst. Evol. Microbiol.">
        <title>The Global Catalogue of Microorganisms (GCM) 10K type strain sequencing project: providing services to taxonomists for standard genome sequencing and annotation.</title>
        <authorList>
            <consortium name="The Broad Institute Genomics Platform"/>
            <consortium name="The Broad Institute Genome Sequencing Center for Infectious Disease"/>
            <person name="Wu L."/>
            <person name="Ma J."/>
        </authorList>
    </citation>
    <scope>NUCLEOTIDE SEQUENCE [LARGE SCALE GENOMIC DNA]</scope>
    <source>
        <strain evidence="9">KCTC 52677</strain>
    </source>
</reference>
<evidence type="ECO:0000256" key="6">
    <source>
        <dbReference type="SAM" id="MobiDB-lite"/>
    </source>
</evidence>
<gene>
    <name evidence="8" type="ORF">ACFOHH_10135</name>
</gene>
<feature type="region of interest" description="Disordered" evidence="6">
    <location>
        <begin position="215"/>
        <end position="252"/>
    </location>
</feature>
<evidence type="ECO:0000259" key="7">
    <source>
        <dbReference type="PROSITE" id="PS50977"/>
    </source>
</evidence>
<sequence length="252" mass="28311">MTETKPRRPRFSRELPAVRRRMLIEAATRCLSRGGITALTTDNIRKEAKVSIGLVAHHFSGKDEILAEVYRASLYDDIHQQIVEARMNRANADESTPEQRLCALIQAQFSEKHFSKANLHIWLSLWGEIAKNEALRIQHSQLWREYREALQLEIAALAAERGRSVDSGQLAMNFIALFDGLWLEWCLDPTAVSQLDAVEGCYALLEVQLGPLSRLKPRRDLGSPQPAGSKSQNDETLGTPSGPSTERQTQLP</sequence>
<proteinExistence type="predicted"/>
<evidence type="ECO:0000256" key="5">
    <source>
        <dbReference type="PROSITE-ProRule" id="PRU00335"/>
    </source>
</evidence>
<dbReference type="Pfam" id="PF00440">
    <property type="entry name" value="TetR_N"/>
    <property type="match status" value="1"/>
</dbReference>
<keyword evidence="1" id="KW-0678">Repressor</keyword>
<evidence type="ECO:0000256" key="1">
    <source>
        <dbReference type="ARBA" id="ARBA00022491"/>
    </source>
</evidence>
<evidence type="ECO:0000256" key="3">
    <source>
        <dbReference type="ARBA" id="ARBA00023125"/>
    </source>
</evidence>
<dbReference type="EMBL" id="JBHRSP010000016">
    <property type="protein sequence ID" value="MFC3073462.1"/>
    <property type="molecule type" value="Genomic_DNA"/>
</dbReference>
<dbReference type="InterPro" id="IPR050109">
    <property type="entry name" value="HTH-type_TetR-like_transc_reg"/>
</dbReference>
<evidence type="ECO:0000313" key="8">
    <source>
        <dbReference type="EMBL" id="MFC3073462.1"/>
    </source>
</evidence>